<sequence>MTLTANVQAPSASVFGPGRVQRVAVVTGAAGDLGHGIAAAFLAQGMRVAALDLDADAVAARWPSLPDDLLCLACNVADEAQVEHAVQAVRGRYGRIDILVNNAAVVTASAKVGELQPADWRRALDVNLTGAWLMARACLPAMRAAGGGVILNVCSQLGHVAAPGRGAYGASKAGLLALTRALAVDHAAEGIRAVSLSPGAVLTSRVVGRYGSTQAATAALAGRYPTGRLGTLDEVVAAAEFLVSERASFVSGTDLLVDGGYTAV</sequence>
<name>A0A556AIV9_9BURK</name>
<comment type="similarity">
    <text evidence="1">Belongs to the short-chain dehydrogenases/reductases (SDR) family.</text>
</comment>
<keyword evidence="2" id="KW-0560">Oxidoreductase</keyword>
<dbReference type="InterPro" id="IPR020904">
    <property type="entry name" value="Sc_DH/Rdtase_CS"/>
</dbReference>
<evidence type="ECO:0000256" key="1">
    <source>
        <dbReference type="ARBA" id="ARBA00006484"/>
    </source>
</evidence>
<dbReference type="InterPro" id="IPR002347">
    <property type="entry name" value="SDR_fam"/>
</dbReference>
<keyword evidence="4" id="KW-1185">Reference proteome</keyword>
<dbReference type="PRINTS" id="PR00080">
    <property type="entry name" value="SDRFAMILY"/>
</dbReference>
<dbReference type="EMBL" id="VLTJ01000029">
    <property type="protein sequence ID" value="TSH92811.1"/>
    <property type="molecule type" value="Genomic_DNA"/>
</dbReference>
<dbReference type="OrthoDB" id="9806974at2"/>
<organism evidence="3 4">
    <name type="scientific">Verticiella sediminum</name>
    <dbReference type="NCBI Taxonomy" id="1247510"/>
    <lineage>
        <taxon>Bacteria</taxon>
        <taxon>Pseudomonadati</taxon>
        <taxon>Pseudomonadota</taxon>
        <taxon>Betaproteobacteria</taxon>
        <taxon>Burkholderiales</taxon>
        <taxon>Alcaligenaceae</taxon>
        <taxon>Verticiella</taxon>
    </lineage>
</organism>
<dbReference type="RefSeq" id="WP_143949177.1">
    <property type="nucleotide sequence ID" value="NZ_BAABMB010000001.1"/>
</dbReference>
<evidence type="ECO:0000313" key="4">
    <source>
        <dbReference type="Proteomes" id="UP000318405"/>
    </source>
</evidence>
<accession>A0A556AIV9</accession>
<evidence type="ECO:0000313" key="3">
    <source>
        <dbReference type="EMBL" id="TSH92811.1"/>
    </source>
</evidence>
<dbReference type="CDD" id="cd05233">
    <property type="entry name" value="SDR_c"/>
    <property type="match status" value="1"/>
</dbReference>
<dbReference type="GO" id="GO:0016491">
    <property type="term" value="F:oxidoreductase activity"/>
    <property type="evidence" value="ECO:0007669"/>
    <property type="project" value="UniProtKB-KW"/>
</dbReference>
<dbReference type="PANTHER" id="PTHR24321">
    <property type="entry name" value="DEHYDROGENASES, SHORT CHAIN"/>
    <property type="match status" value="1"/>
</dbReference>
<reference evidence="3 4" key="1">
    <citation type="submission" date="2019-07" db="EMBL/GenBank/DDBJ databases">
        <title>Qingshengfaniella alkalisoli gen. nov., sp. nov., isolated from saline soil.</title>
        <authorList>
            <person name="Xu L."/>
            <person name="Huang X.-X."/>
            <person name="Sun J.-Q."/>
        </authorList>
    </citation>
    <scope>NUCLEOTIDE SEQUENCE [LARGE SCALE GENOMIC DNA]</scope>
    <source>
        <strain evidence="3 4">DSM 27279</strain>
    </source>
</reference>
<proteinExistence type="inferred from homology"/>
<dbReference type="InterPro" id="IPR036291">
    <property type="entry name" value="NAD(P)-bd_dom_sf"/>
</dbReference>
<dbReference type="AlphaFoldDB" id="A0A556AIV9"/>
<evidence type="ECO:0000256" key="2">
    <source>
        <dbReference type="ARBA" id="ARBA00023002"/>
    </source>
</evidence>
<dbReference type="Gene3D" id="3.40.50.720">
    <property type="entry name" value="NAD(P)-binding Rossmann-like Domain"/>
    <property type="match status" value="1"/>
</dbReference>
<dbReference type="FunFam" id="3.40.50.720:FF:000084">
    <property type="entry name" value="Short-chain dehydrogenase reductase"/>
    <property type="match status" value="1"/>
</dbReference>
<comment type="caution">
    <text evidence="3">The sequence shown here is derived from an EMBL/GenBank/DDBJ whole genome shotgun (WGS) entry which is preliminary data.</text>
</comment>
<gene>
    <name evidence="3" type="ORF">FOZ76_15525</name>
</gene>
<dbReference type="Proteomes" id="UP000318405">
    <property type="component" value="Unassembled WGS sequence"/>
</dbReference>
<dbReference type="SUPFAM" id="SSF51735">
    <property type="entry name" value="NAD(P)-binding Rossmann-fold domains"/>
    <property type="match status" value="1"/>
</dbReference>
<dbReference type="PRINTS" id="PR00081">
    <property type="entry name" value="GDHRDH"/>
</dbReference>
<protein>
    <submittedName>
        <fullName evidence="3">SDR family oxidoreductase</fullName>
    </submittedName>
</protein>
<dbReference type="Pfam" id="PF13561">
    <property type="entry name" value="adh_short_C2"/>
    <property type="match status" value="1"/>
</dbReference>
<dbReference type="PANTHER" id="PTHR24321:SF8">
    <property type="entry name" value="ESTRADIOL 17-BETA-DEHYDROGENASE 8-RELATED"/>
    <property type="match status" value="1"/>
</dbReference>
<dbReference type="PROSITE" id="PS00061">
    <property type="entry name" value="ADH_SHORT"/>
    <property type="match status" value="1"/>
</dbReference>